<dbReference type="SUPFAM" id="SSF50891">
    <property type="entry name" value="Cyclophilin-like"/>
    <property type="match status" value="1"/>
</dbReference>
<feature type="domain" description="PPIase cyclophilin-type" evidence="5">
    <location>
        <begin position="113"/>
        <end position="256"/>
    </location>
</feature>
<dbReference type="CDD" id="cd00317">
    <property type="entry name" value="cyclophilin"/>
    <property type="match status" value="1"/>
</dbReference>
<evidence type="ECO:0000256" key="2">
    <source>
        <dbReference type="RuleBase" id="RU363019"/>
    </source>
</evidence>
<organism evidence="6 7">
    <name type="scientific">Actinocorallia libanotica</name>
    <dbReference type="NCBI Taxonomy" id="46162"/>
    <lineage>
        <taxon>Bacteria</taxon>
        <taxon>Bacillati</taxon>
        <taxon>Actinomycetota</taxon>
        <taxon>Actinomycetes</taxon>
        <taxon>Streptosporangiales</taxon>
        <taxon>Thermomonosporaceae</taxon>
        <taxon>Actinocorallia</taxon>
    </lineage>
</organism>
<comment type="caution">
    <text evidence="6">The sequence shown here is derived from an EMBL/GenBank/DDBJ whole genome shotgun (WGS) entry which is preliminary data.</text>
</comment>
<evidence type="ECO:0000313" key="7">
    <source>
        <dbReference type="Proteomes" id="UP001500665"/>
    </source>
</evidence>
<dbReference type="Gene3D" id="2.40.100.10">
    <property type="entry name" value="Cyclophilin-like"/>
    <property type="match status" value="1"/>
</dbReference>
<keyword evidence="7" id="KW-1185">Reference proteome</keyword>
<comment type="function">
    <text evidence="1 2">PPIases accelerate the folding of proteins. It catalyzes the cis-trans isomerization of proline imidic peptide bonds in oligopeptides.</text>
</comment>
<dbReference type="PANTHER" id="PTHR45625">
    <property type="entry name" value="PEPTIDYL-PROLYL CIS-TRANS ISOMERASE-RELATED"/>
    <property type="match status" value="1"/>
</dbReference>
<keyword evidence="2" id="KW-0413">Isomerase</keyword>
<gene>
    <name evidence="6" type="ORF">GCM10009550_29980</name>
</gene>
<feature type="region of interest" description="Disordered" evidence="3">
    <location>
        <begin position="233"/>
        <end position="260"/>
    </location>
</feature>
<reference evidence="6 7" key="1">
    <citation type="journal article" date="2019" name="Int. J. Syst. Evol. Microbiol.">
        <title>The Global Catalogue of Microorganisms (GCM) 10K type strain sequencing project: providing services to taxonomists for standard genome sequencing and annotation.</title>
        <authorList>
            <consortium name="The Broad Institute Genomics Platform"/>
            <consortium name="The Broad Institute Genome Sequencing Center for Infectious Disease"/>
            <person name="Wu L."/>
            <person name="Ma J."/>
        </authorList>
    </citation>
    <scope>NUCLEOTIDE SEQUENCE [LARGE SCALE GENOMIC DNA]</scope>
    <source>
        <strain evidence="6 7">JCM 10696</strain>
    </source>
</reference>
<dbReference type="Proteomes" id="UP001500665">
    <property type="component" value="Unassembled WGS sequence"/>
</dbReference>
<feature type="compositionally biased region" description="Basic and acidic residues" evidence="3">
    <location>
        <begin position="1"/>
        <end position="29"/>
    </location>
</feature>
<dbReference type="InterPro" id="IPR029000">
    <property type="entry name" value="Cyclophilin-like_dom_sf"/>
</dbReference>
<keyword evidence="4" id="KW-0812">Transmembrane</keyword>
<evidence type="ECO:0000259" key="5">
    <source>
        <dbReference type="PROSITE" id="PS50072"/>
    </source>
</evidence>
<protein>
    <recommendedName>
        <fullName evidence="2">Peptidyl-prolyl cis-trans isomerase</fullName>
        <shortName evidence="2">PPIase</shortName>
        <ecNumber evidence="2">5.2.1.8</ecNumber>
    </recommendedName>
</protein>
<dbReference type="InterPro" id="IPR002130">
    <property type="entry name" value="Cyclophilin-type_PPIase_dom"/>
</dbReference>
<evidence type="ECO:0000313" key="6">
    <source>
        <dbReference type="EMBL" id="GAA0950942.1"/>
    </source>
</evidence>
<dbReference type="PANTHER" id="PTHR45625:SF3">
    <property type="entry name" value="PEPTIDYL-PROLYL CIS-TRANS ISOMERASE B-RELATED"/>
    <property type="match status" value="1"/>
</dbReference>
<keyword evidence="2" id="KW-0697">Rotamase</keyword>
<proteinExistence type="inferred from homology"/>
<comment type="similarity">
    <text evidence="2">Belongs to the cyclophilin-type PPIase family.</text>
</comment>
<feature type="region of interest" description="Disordered" evidence="3">
    <location>
        <begin position="1"/>
        <end position="31"/>
    </location>
</feature>
<dbReference type="RefSeq" id="WP_344241055.1">
    <property type="nucleotide sequence ID" value="NZ_BAAAHH010000010.1"/>
</dbReference>
<evidence type="ECO:0000256" key="3">
    <source>
        <dbReference type="SAM" id="MobiDB-lite"/>
    </source>
</evidence>
<dbReference type="PRINTS" id="PR00153">
    <property type="entry name" value="CSAPPISMRASE"/>
</dbReference>
<dbReference type="PROSITE" id="PS50072">
    <property type="entry name" value="CSA_PPIASE_2"/>
    <property type="match status" value="1"/>
</dbReference>
<dbReference type="InterPro" id="IPR044666">
    <property type="entry name" value="Cyclophilin_A-like"/>
</dbReference>
<keyword evidence="4" id="KW-0472">Membrane</keyword>
<accession>A0ABN1R431</accession>
<dbReference type="EMBL" id="BAAAHH010000010">
    <property type="protein sequence ID" value="GAA0950942.1"/>
    <property type="molecule type" value="Genomic_DNA"/>
</dbReference>
<dbReference type="EC" id="5.2.1.8" evidence="2"/>
<keyword evidence="4" id="KW-1133">Transmembrane helix</keyword>
<feature type="transmembrane region" description="Helical" evidence="4">
    <location>
        <begin position="34"/>
        <end position="55"/>
    </location>
</feature>
<comment type="catalytic activity">
    <reaction evidence="2">
        <text>[protein]-peptidylproline (omega=180) = [protein]-peptidylproline (omega=0)</text>
        <dbReference type="Rhea" id="RHEA:16237"/>
        <dbReference type="Rhea" id="RHEA-COMP:10747"/>
        <dbReference type="Rhea" id="RHEA-COMP:10748"/>
        <dbReference type="ChEBI" id="CHEBI:83833"/>
        <dbReference type="ChEBI" id="CHEBI:83834"/>
        <dbReference type="EC" id="5.2.1.8"/>
    </reaction>
</comment>
<sequence>MAGKDRKKELARQRYERQQAHRAAEEAAAKRRSVIGAAVATAVVVLGVAGAAYAITKGGEDGPEDDPTVAAPTAKPGECLYTEPASGEKAVKDVGMPPAKPAYDKDVKATVKTSAGELTFTLDGKKAPCTVNSFAHLAKEKYFDGTECHRLTDNVLQCGDPTAKGSGGPGYEFANENTEGAQYKKGVLAMANAGPGTNGSQFFIVYKDWDDLPADYSIFGTVSSGLDKVEAVAKAGSEPPNDGAPKKKVDIDSISIAKNG</sequence>
<dbReference type="Pfam" id="PF00160">
    <property type="entry name" value="Pro_isomerase"/>
    <property type="match status" value="1"/>
</dbReference>
<evidence type="ECO:0000256" key="1">
    <source>
        <dbReference type="ARBA" id="ARBA00002388"/>
    </source>
</evidence>
<name>A0ABN1R431_9ACTN</name>
<evidence type="ECO:0000256" key="4">
    <source>
        <dbReference type="SAM" id="Phobius"/>
    </source>
</evidence>
<feature type="region of interest" description="Disordered" evidence="3">
    <location>
        <begin position="57"/>
        <end position="81"/>
    </location>
</feature>